<dbReference type="RefSeq" id="WP_341843105.1">
    <property type="nucleotide sequence ID" value="NZ_CP149792.1"/>
</dbReference>
<keyword evidence="3 9" id="KW-0378">Hydrolase</keyword>
<gene>
    <name evidence="9" type="ORF">WJU22_10055</name>
</gene>
<dbReference type="EC" id="3.2.1.40" evidence="2"/>
<feature type="chain" id="PRO_5045113419" description="alpha-L-rhamnosidase" evidence="4">
    <location>
        <begin position="20"/>
        <end position="909"/>
    </location>
</feature>
<feature type="signal peptide" evidence="4">
    <location>
        <begin position="1"/>
        <end position="19"/>
    </location>
</feature>
<dbReference type="PANTHER" id="PTHR33307:SF6">
    <property type="entry name" value="ALPHA-RHAMNOSIDASE (EUROFUNG)-RELATED"/>
    <property type="match status" value="1"/>
</dbReference>
<evidence type="ECO:0000259" key="5">
    <source>
        <dbReference type="Pfam" id="PF05592"/>
    </source>
</evidence>
<dbReference type="Pfam" id="PF17389">
    <property type="entry name" value="Bac_rhamnosid6H"/>
    <property type="match status" value="1"/>
</dbReference>
<dbReference type="Pfam" id="PF05592">
    <property type="entry name" value="Bac_rhamnosid"/>
    <property type="match status" value="1"/>
</dbReference>
<dbReference type="EMBL" id="CP150096">
    <property type="protein sequence ID" value="WZN48515.1"/>
    <property type="molecule type" value="Genomic_DNA"/>
</dbReference>
<keyword evidence="10" id="KW-1185">Reference proteome</keyword>
<protein>
    <recommendedName>
        <fullName evidence="2">alpha-L-rhamnosidase</fullName>
        <ecNumber evidence="2">3.2.1.40</ecNumber>
    </recommendedName>
</protein>
<dbReference type="SUPFAM" id="SSF48208">
    <property type="entry name" value="Six-hairpin glycosidases"/>
    <property type="match status" value="1"/>
</dbReference>
<dbReference type="Gene3D" id="2.60.120.260">
    <property type="entry name" value="Galactose-binding domain-like"/>
    <property type="match status" value="2"/>
</dbReference>
<evidence type="ECO:0000313" key="9">
    <source>
        <dbReference type="EMBL" id="WZN48515.1"/>
    </source>
</evidence>
<comment type="catalytic activity">
    <reaction evidence="1">
        <text>Hydrolysis of terminal non-reducing alpha-L-rhamnose residues in alpha-L-rhamnosides.</text>
        <dbReference type="EC" id="3.2.1.40"/>
    </reaction>
</comment>
<dbReference type="PIRSF" id="PIRSF010631">
    <property type="entry name" value="A-rhamnsds"/>
    <property type="match status" value="1"/>
</dbReference>
<keyword evidence="4" id="KW-0732">Signal</keyword>
<feature type="domain" description="Alpha-L-rhamnosidase concanavalin-like" evidence="5">
    <location>
        <begin position="354"/>
        <end position="467"/>
    </location>
</feature>
<dbReference type="InterPro" id="IPR008902">
    <property type="entry name" value="Rhamnosid_concanavalin"/>
</dbReference>
<name>A0ABZ2ZAN2_9BACT</name>
<dbReference type="PANTHER" id="PTHR33307">
    <property type="entry name" value="ALPHA-RHAMNOSIDASE (EUROFUNG)"/>
    <property type="match status" value="1"/>
</dbReference>
<dbReference type="GO" id="GO:0016787">
    <property type="term" value="F:hydrolase activity"/>
    <property type="evidence" value="ECO:0007669"/>
    <property type="project" value="UniProtKB-KW"/>
</dbReference>
<evidence type="ECO:0000256" key="1">
    <source>
        <dbReference type="ARBA" id="ARBA00001445"/>
    </source>
</evidence>
<dbReference type="InterPro" id="IPR013737">
    <property type="entry name" value="Bac_rhamnosid_N"/>
</dbReference>
<dbReference type="InterPro" id="IPR035396">
    <property type="entry name" value="Bac_rhamnosid6H"/>
</dbReference>
<reference evidence="9 10" key="1">
    <citation type="submission" date="2024-03" db="EMBL/GenBank/DDBJ databases">
        <title>Chitinophaga caseinilytica sp. nov., a casein hydrolysing bacterium isolated from forest soil.</title>
        <authorList>
            <person name="Lee D.S."/>
            <person name="Han D.M."/>
            <person name="Baek J.H."/>
            <person name="Choi D.G."/>
            <person name="Jeon J.H."/>
            <person name="Jeon C.O."/>
        </authorList>
    </citation>
    <scope>NUCLEOTIDE SEQUENCE [LARGE SCALE GENOMIC DNA]</scope>
    <source>
        <strain evidence="9 10">KACC 19118</strain>
    </source>
</reference>
<evidence type="ECO:0000256" key="2">
    <source>
        <dbReference type="ARBA" id="ARBA00012652"/>
    </source>
</evidence>
<feature type="domain" description="Bacterial alpha-L-rhamnosidase N-terminal" evidence="6">
    <location>
        <begin position="172"/>
        <end position="345"/>
    </location>
</feature>
<dbReference type="InterPro" id="IPR035398">
    <property type="entry name" value="Bac_rhamnosid_C"/>
</dbReference>
<dbReference type="InterPro" id="IPR012341">
    <property type="entry name" value="6hp_glycosidase-like_sf"/>
</dbReference>
<dbReference type="Pfam" id="PF08531">
    <property type="entry name" value="Bac_rhamnosid_N"/>
    <property type="match status" value="1"/>
</dbReference>
<evidence type="ECO:0000259" key="6">
    <source>
        <dbReference type="Pfam" id="PF08531"/>
    </source>
</evidence>
<organism evidence="9 10">
    <name type="scientific">Chitinophaga caseinilytica</name>
    <dbReference type="NCBI Taxonomy" id="2267521"/>
    <lineage>
        <taxon>Bacteria</taxon>
        <taxon>Pseudomonadati</taxon>
        <taxon>Bacteroidota</taxon>
        <taxon>Chitinophagia</taxon>
        <taxon>Chitinophagales</taxon>
        <taxon>Chitinophagaceae</taxon>
        <taxon>Chitinophaga</taxon>
    </lineage>
</organism>
<evidence type="ECO:0000313" key="10">
    <source>
        <dbReference type="Proteomes" id="UP001449657"/>
    </source>
</evidence>
<dbReference type="InterPro" id="IPR016007">
    <property type="entry name" value="Alpha_rhamnosid"/>
</dbReference>
<proteinExistence type="predicted"/>
<feature type="domain" description="Alpha-L-rhamnosidase C-terminal" evidence="8">
    <location>
        <begin position="807"/>
        <end position="880"/>
    </location>
</feature>
<evidence type="ECO:0000259" key="7">
    <source>
        <dbReference type="Pfam" id="PF17389"/>
    </source>
</evidence>
<evidence type="ECO:0000259" key="8">
    <source>
        <dbReference type="Pfam" id="PF17390"/>
    </source>
</evidence>
<dbReference type="Proteomes" id="UP001449657">
    <property type="component" value="Chromosome"/>
</dbReference>
<feature type="domain" description="Alpha-L-rhamnosidase six-hairpin glycosidase" evidence="7">
    <location>
        <begin position="474"/>
        <end position="804"/>
    </location>
</feature>
<accession>A0ABZ2ZAN2</accession>
<dbReference type="Gene3D" id="1.50.10.10">
    <property type="match status" value="1"/>
</dbReference>
<dbReference type="Pfam" id="PF25788">
    <property type="entry name" value="Ig_Rha78A_N"/>
    <property type="match status" value="1"/>
</dbReference>
<dbReference type="InterPro" id="IPR008928">
    <property type="entry name" value="6-hairpin_glycosidase_sf"/>
</dbReference>
<dbReference type="Gene3D" id="2.60.420.10">
    <property type="entry name" value="Maltose phosphorylase, domain 3"/>
    <property type="match status" value="1"/>
</dbReference>
<evidence type="ECO:0000256" key="3">
    <source>
        <dbReference type="ARBA" id="ARBA00022801"/>
    </source>
</evidence>
<dbReference type="Gene3D" id="2.60.40.10">
    <property type="entry name" value="Immunoglobulins"/>
    <property type="match status" value="1"/>
</dbReference>
<dbReference type="Pfam" id="PF17390">
    <property type="entry name" value="Bac_rhamnosid_C"/>
    <property type="match status" value="1"/>
</dbReference>
<dbReference type="InterPro" id="IPR013783">
    <property type="entry name" value="Ig-like_fold"/>
</dbReference>
<sequence>MQSKWMFLALMLCAQITFAQSAAVSAVELSCEYRSNPLGIDAPAPRLSWMIGGNGRDLRQSAYEIIVSSNMQGNGDAWRSGKINSTENIHIPYAGTPLRSFTRYWWKVRVFDDKGRASAWSQPAWFETAAMRPEDWSASWIGDGSGVPEKPQDFYAEDPMPLLRKQFTASGKIVSARLYITGLGYYEAYVNGKKVGDQVLDPGWTTYNKRILYAVHDVTPMLQSGENAMGIMLGNGWYNPLPLRMWGSRNWRDFLQTGRPIANAMLRITYANGKTETIGTDGSWKTAPGPVVRNNVYLGEQYDARREIRNWAALQPAGTWKDAVPAAGPQGRMEAQGQPPIRITKTLKPVRIKEVKPGVFLADMGQNFAGAVRLRVQGPAGKEIVLRYGEDTLKDGQLNVMTAVAGQIKGGNGGPGAPHIAWQEDSYILKGGGLETWHPRFTFHGFRYVEISGWPGKPGTGDIDGLRMSADLPATGSFSSSNKMLDRLDEVIRWTFLSNVFSIQSDCPAREKLAYSGDILCSAGSFMHHFGMPAFYVKTIRDHIDAQRPMGGIPETAPYVGIADAGPGDGSGPMGWQAGFPFLIKRMYEHYGDKGIVEESYPAMKKQLEFLRKRATGNLFEKEDLGDHEGLDDREVPLTASIFYYLTAKMMADFAAVLNKTEDAADYAKLRDDIRLAIQSKFFNSATGEFRKGTQTAQSMALWAGIPQGDDDGKTQQALLRAIENKDSHLSTGIFGTKMMFDVLRERNLNDVAYKIADQRTFPGWGHMIENGATTLWETWKYSDNTYSQNHPMFGSIGEWFYRSLLGINAAAPGFRKIIIKPQPAGNLTFAKGHIQSMYGKIASEWNIRNGVYTLKTTIPGNTTAEVYIPQQFGTVVKESGKPLQPARTENGYAVFTTGSGNYVFTVSK</sequence>
<evidence type="ECO:0000256" key="4">
    <source>
        <dbReference type="SAM" id="SignalP"/>
    </source>
</evidence>